<dbReference type="Pfam" id="PF12051">
    <property type="entry name" value="DUF3533"/>
    <property type="match status" value="2"/>
</dbReference>
<keyword evidence="2" id="KW-0812">Transmembrane</keyword>
<feature type="transmembrane region" description="Helical" evidence="2">
    <location>
        <begin position="29"/>
        <end position="51"/>
    </location>
</feature>
<sequence>MSVYFVDLPERVGFWDTALSYSRKVAGKYLLRQIITLTLTIWAALGLFFGANFKTTDYLHNIHIGVYNMDGGDIGGMLSSGILDAMKLQGKETFELVSIDRFNNVDEIAEDIRKNGWGGIVIGANLTDSIRNALENGTPFDTTNKLYAMYSEGRQPIVRNAKDIINNGGSPHTGVALSPIQPKIMNVAPFSFPAAPLFPIIGFIVLYLFLMIPSVVFRSLTYPVSMQVSFPTLFIWKFTILFAWNFFVALFGALAFFAFKGPNYEVLDYGLPFTAGRWFAVFGIFLGLTTSTILFFNAGIAILPVDLLGTLSLLFVLSNVASSLVDVSIAPPFYKWLEVLPFHLAGNLIRYVISGAHPRLGRDIGIFLGEVAFWFVAWILIEYVRYLWVNSGKQDASGWFYGYFLYMGPGYPRGVTRELTEENEEQEPPVAESTKSPYASPQSEPAQSEKGMERPSNETLSPKSYTTKKSTGTLMTDK</sequence>
<feature type="transmembrane region" description="Helical" evidence="2">
    <location>
        <begin position="279"/>
        <end position="303"/>
    </location>
</feature>
<dbReference type="EMBL" id="JANBPU010000027">
    <property type="protein sequence ID" value="KAJ1919401.1"/>
    <property type="molecule type" value="Genomic_DNA"/>
</dbReference>
<evidence type="ECO:0000313" key="4">
    <source>
        <dbReference type="EMBL" id="KAJ1919401.1"/>
    </source>
</evidence>
<feature type="compositionally biased region" description="Polar residues" evidence="1">
    <location>
        <begin position="457"/>
        <end position="478"/>
    </location>
</feature>
<dbReference type="AlphaFoldDB" id="A0A9W8A4I4"/>
<keyword evidence="2" id="KW-1133">Transmembrane helix</keyword>
<feature type="domain" description="DUF3533" evidence="3">
    <location>
        <begin position="34"/>
        <end position="158"/>
    </location>
</feature>
<feature type="transmembrane region" description="Helical" evidence="2">
    <location>
        <begin position="197"/>
        <end position="217"/>
    </location>
</feature>
<proteinExistence type="predicted"/>
<feature type="transmembrane region" description="Helical" evidence="2">
    <location>
        <begin position="238"/>
        <end position="259"/>
    </location>
</feature>
<evidence type="ECO:0000256" key="1">
    <source>
        <dbReference type="SAM" id="MobiDB-lite"/>
    </source>
</evidence>
<feature type="transmembrane region" description="Helical" evidence="2">
    <location>
        <begin position="310"/>
        <end position="334"/>
    </location>
</feature>
<protein>
    <recommendedName>
        <fullName evidence="3">DUF3533 domain-containing protein</fullName>
    </recommendedName>
</protein>
<dbReference type="GO" id="GO:0016020">
    <property type="term" value="C:membrane"/>
    <property type="evidence" value="ECO:0007669"/>
    <property type="project" value="TreeGrafter"/>
</dbReference>
<feature type="compositionally biased region" description="Polar residues" evidence="1">
    <location>
        <begin position="433"/>
        <end position="446"/>
    </location>
</feature>
<reference evidence="4" key="1">
    <citation type="submission" date="2022-07" db="EMBL/GenBank/DDBJ databases">
        <title>Phylogenomic reconstructions and comparative analyses of Kickxellomycotina fungi.</title>
        <authorList>
            <person name="Reynolds N.K."/>
            <person name="Stajich J.E."/>
            <person name="Barry K."/>
            <person name="Grigoriev I.V."/>
            <person name="Crous P."/>
            <person name="Smith M.E."/>
        </authorList>
    </citation>
    <scope>NUCLEOTIDE SEQUENCE</scope>
    <source>
        <strain evidence="4">NBRC 100468</strain>
    </source>
</reference>
<feature type="region of interest" description="Disordered" evidence="1">
    <location>
        <begin position="419"/>
        <end position="478"/>
    </location>
</feature>
<organism evidence="4 5">
    <name type="scientific">Mycoemilia scoparia</name>
    <dbReference type="NCBI Taxonomy" id="417184"/>
    <lineage>
        <taxon>Eukaryota</taxon>
        <taxon>Fungi</taxon>
        <taxon>Fungi incertae sedis</taxon>
        <taxon>Zoopagomycota</taxon>
        <taxon>Kickxellomycotina</taxon>
        <taxon>Kickxellomycetes</taxon>
        <taxon>Kickxellales</taxon>
        <taxon>Kickxellaceae</taxon>
        <taxon>Mycoemilia</taxon>
    </lineage>
</organism>
<name>A0A9W8A4I4_9FUNG</name>
<comment type="caution">
    <text evidence="4">The sequence shown here is derived from an EMBL/GenBank/DDBJ whole genome shotgun (WGS) entry which is preliminary data.</text>
</comment>
<dbReference type="PANTHER" id="PTHR34814">
    <property type="entry name" value="NITROSOGUANIDINE RESISTANCE PROTEIN SNG1"/>
    <property type="match status" value="1"/>
</dbReference>
<dbReference type="OrthoDB" id="2140105at2759"/>
<feature type="transmembrane region" description="Helical" evidence="2">
    <location>
        <begin position="364"/>
        <end position="384"/>
    </location>
</feature>
<keyword evidence="2" id="KW-0472">Membrane</keyword>
<accession>A0A9W8A4I4</accession>
<dbReference type="InterPro" id="IPR053001">
    <property type="entry name" value="MNNG_permease-like"/>
</dbReference>
<evidence type="ECO:0000313" key="5">
    <source>
        <dbReference type="Proteomes" id="UP001150538"/>
    </source>
</evidence>
<dbReference type="Proteomes" id="UP001150538">
    <property type="component" value="Unassembled WGS sequence"/>
</dbReference>
<feature type="domain" description="DUF3533" evidence="3">
    <location>
        <begin position="172"/>
        <end position="371"/>
    </location>
</feature>
<dbReference type="InterPro" id="IPR022703">
    <property type="entry name" value="DUF3533"/>
</dbReference>
<evidence type="ECO:0000256" key="2">
    <source>
        <dbReference type="SAM" id="Phobius"/>
    </source>
</evidence>
<keyword evidence="5" id="KW-1185">Reference proteome</keyword>
<gene>
    <name evidence="4" type="ORF">H4219_001993</name>
</gene>
<evidence type="ECO:0000259" key="3">
    <source>
        <dbReference type="Pfam" id="PF12051"/>
    </source>
</evidence>
<dbReference type="PANTHER" id="PTHR34814:SF1">
    <property type="entry name" value="NITROSOGUANIDINE RESISTANCE PROTEIN SNG1"/>
    <property type="match status" value="1"/>
</dbReference>